<dbReference type="OrthoDB" id="655030at2759"/>
<dbReference type="InterPro" id="IPR051704">
    <property type="entry name" value="FAD_aromatic-hydroxylase"/>
</dbReference>
<dbReference type="PANTHER" id="PTHR46865:SF7">
    <property type="entry name" value="MONOOXYGENASE, PUTATIVE (AFU_ORTHOLOGUE AFUA_8G07040)-RELATED"/>
    <property type="match status" value="1"/>
</dbReference>
<keyword evidence="3" id="KW-0560">Oxidoreductase</keyword>
<evidence type="ECO:0000259" key="5">
    <source>
        <dbReference type="Pfam" id="PF01494"/>
    </source>
</evidence>
<feature type="signal peptide" evidence="4">
    <location>
        <begin position="1"/>
        <end position="19"/>
    </location>
</feature>
<accession>A0A6A7BZN2</accession>
<keyword evidence="7" id="KW-1185">Reference proteome</keyword>
<evidence type="ECO:0000313" key="6">
    <source>
        <dbReference type="EMBL" id="KAF2860427.1"/>
    </source>
</evidence>
<protein>
    <submittedName>
        <fullName evidence="6">2-polyprenyl-6-methoxyphenol hydroxylase-like oxidoreductase</fullName>
    </submittedName>
</protein>
<keyword evidence="1" id="KW-0285">Flavoprotein</keyword>
<dbReference type="InterPro" id="IPR002938">
    <property type="entry name" value="FAD-bd"/>
</dbReference>
<dbReference type="GO" id="GO:0016491">
    <property type="term" value="F:oxidoreductase activity"/>
    <property type="evidence" value="ECO:0007669"/>
    <property type="project" value="UniProtKB-KW"/>
</dbReference>
<name>A0A6A7BZN2_9PEZI</name>
<proteinExistence type="predicted"/>
<dbReference type="Proteomes" id="UP000799421">
    <property type="component" value="Unassembled WGS sequence"/>
</dbReference>
<dbReference type="AlphaFoldDB" id="A0A6A7BZN2"/>
<feature type="domain" description="FAD-binding" evidence="5">
    <location>
        <begin position="5"/>
        <end position="372"/>
    </location>
</feature>
<evidence type="ECO:0000256" key="2">
    <source>
        <dbReference type="ARBA" id="ARBA00022827"/>
    </source>
</evidence>
<dbReference type="PRINTS" id="PR00420">
    <property type="entry name" value="RNGMNOXGNASE"/>
</dbReference>
<organism evidence="6 7">
    <name type="scientific">Piedraia hortae CBS 480.64</name>
    <dbReference type="NCBI Taxonomy" id="1314780"/>
    <lineage>
        <taxon>Eukaryota</taxon>
        <taxon>Fungi</taxon>
        <taxon>Dikarya</taxon>
        <taxon>Ascomycota</taxon>
        <taxon>Pezizomycotina</taxon>
        <taxon>Dothideomycetes</taxon>
        <taxon>Dothideomycetidae</taxon>
        <taxon>Capnodiales</taxon>
        <taxon>Piedraiaceae</taxon>
        <taxon>Piedraia</taxon>
    </lineage>
</organism>
<feature type="chain" id="PRO_5025548145" evidence="4">
    <location>
        <begin position="20"/>
        <end position="439"/>
    </location>
</feature>
<evidence type="ECO:0000256" key="1">
    <source>
        <dbReference type="ARBA" id="ARBA00022630"/>
    </source>
</evidence>
<keyword evidence="2" id="KW-0274">FAD</keyword>
<reference evidence="6" key="1">
    <citation type="journal article" date="2020" name="Stud. Mycol.">
        <title>101 Dothideomycetes genomes: a test case for predicting lifestyles and emergence of pathogens.</title>
        <authorList>
            <person name="Haridas S."/>
            <person name="Albert R."/>
            <person name="Binder M."/>
            <person name="Bloem J."/>
            <person name="Labutti K."/>
            <person name="Salamov A."/>
            <person name="Andreopoulos B."/>
            <person name="Baker S."/>
            <person name="Barry K."/>
            <person name="Bills G."/>
            <person name="Bluhm B."/>
            <person name="Cannon C."/>
            <person name="Castanera R."/>
            <person name="Culley D."/>
            <person name="Daum C."/>
            <person name="Ezra D."/>
            <person name="Gonzalez J."/>
            <person name="Henrissat B."/>
            <person name="Kuo A."/>
            <person name="Liang C."/>
            <person name="Lipzen A."/>
            <person name="Lutzoni F."/>
            <person name="Magnuson J."/>
            <person name="Mondo S."/>
            <person name="Nolan M."/>
            <person name="Ohm R."/>
            <person name="Pangilinan J."/>
            <person name="Park H.-J."/>
            <person name="Ramirez L."/>
            <person name="Alfaro M."/>
            <person name="Sun H."/>
            <person name="Tritt A."/>
            <person name="Yoshinaga Y."/>
            <person name="Zwiers L.-H."/>
            <person name="Turgeon B."/>
            <person name="Goodwin S."/>
            <person name="Spatafora J."/>
            <person name="Crous P."/>
            <person name="Grigoriev I."/>
        </authorList>
    </citation>
    <scope>NUCLEOTIDE SEQUENCE</scope>
    <source>
        <strain evidence="6">CBS 480.64</strain>
    </source>
</reference>
<dbReference type="SUPFAM" id="SSF51905">
    <property type="entry name" value="FAD/NAD(P)-binding domain"/>
    <property type="match status" value="1"/>
</dbReference>
<evidence type="ECO:0000256" key="3">
    <source>
        <dbReference type="ARBA" id="ARBA00023002"/>
    </source>
</evidence>
<dbReference type="GO" id="GO:0071949">
    <property type="term" value="F:FAD binding"/>
    <property type="evidence" value="ECO:0007669"/>
    <property type="project" value="InterPro"/>
</dbReference>
<evidence type="ECO:0000256" key="4">
    <source>
        <dbReference type="SAM" id="SignalP"/>
    </source>
</evidence>
<dbReference type="EMBL" id="MU005981">
    <property type="protein sequence ID" value="KAF2860427.1"/>
    <property type="molecule type" value="Genomic_DNA"/>
</dbReference>
<dbReference type="PANTHER" id="PTHR46865">
    <property type="entry name" value="OXIDOREDUCTASE-RELATED"/>
    <property type="match status" value="1"/>
</dbReference>
<dbReference type="Gene3D" id="3.30.9.10">
    <property type="entry name" value="D-Amino Acid Oxidase, subunit A, domain 2"/>
    <property type="match status" value="1"/>
</dbReference>
<sequence length="439" mass="48118">MAPLSVLIVGNGIAGPVLASFLLLNQNQAAHEKPIITLLERSSGLRDQGQNIDIRGSGMAIARKLGMERALRASITNEEGALFVDAQNRVWAREYADKTGRVQTGTSDMEILRGRLSQLCWKRAESVSSAVRKQGGAGIEAIFGDHLASIEQDGEKVTVLFAGSGKTRTFDLVVGADGLMSNTRRLTWGETEDAKNLRKLHMYGGFFSMPRGPTDSLWRRWFHAPGRRGIMLRPHMDPTKITVFMYVINPNDPDLPRVAERGRQEVSAQKSLLASYFCDAGWECPRIIQGMHNADDFYYSPIAQVRMPSWHRGRVAVIGDAGYCPSPITGMGTTLALNGAHILAGALQQHADDIPAALQVYEEKMRPFVEKAQSLPLGGKAVHLINPETAWGIVVMHIIMWIVTSFTPLLNVVLSISGPPANAISVEDYGFEHPGVLEI</sequence>
<keyword evidence="4" id="KW-0732">Signal</keyword>
<dbReference type="InterPro" id="IPR036188">
    <property type="entry name" value="FAD/NAD-bd_sf"/>
</dbReference>
<dbReference type="Gene3D" id="3.50.50.60">
    <property type="entry name" value="FAD/NAD(P)-binding domain"/>
    <property type="match status" value="1"/>
</dbReference>
<evidence type="ECO:0000313" key="7">
    <source>
        <dbReference type="Proteomes" id="UP000799421"/>
    </source>
</evidence>
<dbReference type="Pfam" id="PF01494">
    <property type="entry name" value="FAD_binding_3"/>
    <property type="match status" value="1"/>
</dbReference>
<gene>
    <name evidence="6" type="ORF">K470DRAFT_257860</name>
</gene>